<evidence type="ECO:0000313" key="1">
    <source>
        <dbReference type="EMBL" id="BAY87089.1"/>
    </source>
</evidence>
<sequence>MKEVLAYIENKQQEFANCEFIEFLQDKSIPPKQRLAFAPCFVPFVMGFGELNQYVWRDEPTNDPIQAIINQHTHEDDNHWIWFLEDCTKLGLDVSYNFTDVIRFLWSKEVQVSRQTFYEIYRCTYKAAPVHKLVAIEAIEAIADIFLSATAQVGKELELVSGVEYKYFGMHHFSIDANHSMDSSQTEEFIAKIQLEKYVEKEALELVDEMFDLFSKFVDVLVNYAKTDNLKNSLSNEYAMQPVR</sequence>
<dbReference type="InterPro" id="IPR016084">
    <property type="entry name" value="Haem_Oase-like_multi-hlx"/>
</dbReference>
<dbReference type="Proteomes" id="UP000218418">
    <property type="component" value="Chromosome"/>
</dbReference>
<evidence type="ECO:0008006" key="3">
    <source>
        <dbReference type="Google" id="ProtNLM"/>
    </source>
</evidence>
<keyword evidence="2" id="KW-1185">Reference proteome</keyword>
<organism evidence="1 2">
    <name type="scientific">Calothrix parasitica NIES-267</name>
    <dbReference type="NCBI Taxonomy" id="1973488"/>
    <lineage>
        <taxon>Bacteria</taxon>
        <taxon>Bacillati</taxon>
        <taxon>Cyanobacteriota</taxon>
        <taxon>Cyanophyceae</taxon>
        <taxon>Nostocales</taxon>
        <taxon>Calotrichaceae</taxon>
        <taxon>Calothrix</taxon>
    </lineage>
</organism>
<dbReference type="OrthoDB" id="4653716at2"/>
<dbReference type="Gene3D" id="1.20.910.10">
    <property type="entry name" value="Heme oxygenase-like"/>
    <property type="match status" value="1"/>
</dbReference>
<dbReference type="EMBL" id="AP018227">
    <property type="protein sequence ID" value="BAY87089.1"/>
    <property type="molecule type" value="Genomic_DNA"/>
</dbReference>
<dbReference type="AlphaFoldDB" id="A0A1Z4M0S4"/>
<accession>A0A1Z4M0S4</accession>
<evidence type="ECO:0000313" key="2">
    <source>
        <dbReference type="Proteomes" id="UP000218418"/>
    </source>
</evidence>
<protein>
    <recommendedName>
        <fullName evidence="3">Thiaminase-2/PQQC domain-containing protein</fullName>
    </recommendedName>
</protein>
<gene>
    <name evidence="1" type="ORF">NIES267_66000</name>
</gene>
<reference evidence="1 2" key="1">
    <citation type="submission" date="2017-06" db="EMBL/GenBank/DDBJ databases">
        <title>Genome sequencing of cyanobaciteial culture collection at National Institute for Environmental Studies (NIES).</title>
        <authorList>
            <person name="Hirose Y."/>
            <person name="Shimura Y."/>
            <person name="Fujisawa T."/>
            <person name="Nakamura Y."/>
            <person name="Kawachi M."/>
        </authorList>
    </citation>
    <scope>NUCLEOTIDE SEQUENCE [LARGE SCALE GENOMIC DNA]</scope>
    <source>
        <strain evidence="1 2">NIES-267</strain>
    </source>
</reference>
<name>A0A1Z4M0S4_9CYAN</name>
<proteinExistence type="predicted"/>